<evidence type="ECO:0000256" key="3">
    <source>
        <dbReference type="ARBA" id="ARBA00022490"/>
    </source>
</evidence>
<dbReference type="SUPFAM" id="SSF53062">
    <property type="entry name" value="PTS system fructose IIA component-like"/>
    <property type="match status" value="1"/>
</dbReference>
<dbReference type="OrthoDB" id="6578004at2"/>
<dbReference type="GO" id="GO:0005737">
    <property type="term" value="C:cytoplasm"/>
    <property type="evidence" value="ECO:0007669"/>
    <property type="project" value="UniProtKB-SubCell"/>
</dbReference>
<reference evidence="9 10" key="1">
    <citation type="submission" date="2020-05" db="EMBL/GenBank/DDBJ databases">
        <title>Streptobacillus felis strain LHL191014123.</title>
        <authorList>
            <person name="Fawzy A."/>
            <person name="Rau J."/>
            <person name="Risse K."/>
            <person name="Schauerte N."/>
            <person name="Geiger C."/>
            <person name="Blom J."/>
            <person name="Imirzalioglu C."/>
            <person name="Falgenhauer J."/>
            <person name="Bach A."/>
            <person name="Herden C."/>
            <person name="Eisenberg T."/>
        </authorList>
    </citation>
    <scope>NUCLEOTIDE SEQUENCE [LARGE SCALE GENOMIC DNA]</scope>
    <source>
        <strain evidence="9 10">LHL191014123</strain>
    </source>
</reference>
<dbReference type="NCBIfam" id="NF040761">
    <property type="entry name" value="AgaF"/>
    <property type="match status" value="1"/>
</dbReference>
<keyword evidence="5" id="KW-0808">Transferase</keyword>
<dbReference type="Proteomes" id="UP000526184">
    <property type="component" value="Unassembled WGS sequence"/>
</dbReference>
<dbReference type="PROSITE" id="PS51096">
    <property type="entry name" value="PTS_EIIA_TYPE_4"/>
    <property type="match status" value="1"/>
</dbReference>
<dbReference type="InterPro" id="IPR036662">
    <property type="entry name" value="PTS_EIIA_man-typ_sf"/>
</dbReference>
<keyword evidence="3" id="KW-0963">Cytoplasm</keyword>
<evidence type="ECO:0000256" key="5">
    <source>
        <dbReference type="ARBA" id="ARBA00022679"/>
    </source>
</evidence>
<keyword evidence="4 9" id="KW-0762">Sugar transport</keyword>
<dbReference type="InterPro" id="IPR033887">
    <property type="entry name" value="PTS_IIA_man"/>
</dbReference>
<dbReference type="RefSeq" id="WP_067320550.1">
    <property type="nucleotide sequence ID" value="NZ_CBCRWS010000002.1"/>
</dbReference>
<comment type="caution">
    <text evidence="9">The sequence shown here is derived from an EMBL/GenBank/DDBJ whole genome shotgun (WGS) entry which is preliminary data.</text>
</comment>
<dbReference type="GO" id="GO:0016020">
    <property type="term" value="C:membrane"/>
    <property type="evidence" value="ECO:0007669"/>
    <property type="project" value="InterPro"/>
</dbReference>
<evidence type="ECO:0000259" key="8">
    <source>
        <dbReference type="PROSITE" id="PS51096"/>
    </source>
</evidence>
<dbReference type="EMBL" id="JABMKT010000010">
    <property type="protein sequence ID" value="NYV27761.1"/>
    <property type="molecule type" value="Genomic_DNA"/>
</dbReference>
<evidence type="ECO:0000256" key="6">
    <source>
        <dbReference type="ARBA" id="ARBA00022683"/>
    </source>
</evidence>
<dbReference type="Gene3D" id="3.40.50.510">
    <property type="entry name" value="Phosphotransferase system, mannose-type IIA component"/>
    <property type="match status" value="1"/>
</dbReference>
<feature type="domain" description="PTS EIIA type-4" evidence="8">
    <location>
        <begin position="1"/>
        <end position="122"/>
    </location>
</feature>
<dbReference type="PANTHER" id="PTHR33799">
    <property type="entry name" value="PTS PERMEASE-RELATED-RELATED"/>
    <property type="match status" value="1"/>
</dbReference>
<keyword evidence="6" id="KW-0598">Phosphotransferase system</keyword>
<dbReference type="AlphaFoldDB" id="A0A7Z0PEI2"/>
<protein>
    <submittedName>
        <fullName evidence="9">PTS sugar transporter subunit IIA</fullName>
    </submittedName>
</protein>
<evidence type="ECO:0000313" key="9">
    <source>
        <dbReference type="EMBL" id="NYV27761.1"/>
    </source>
</evidence>
<dbReference type="InterPro" id="IPR004701">
    <property type="entry name" value="PTS_EIIA_man-typ"/>
</dbReference>
<keyword evidence="7" id="KW-0418">Kinase</keyword>
<sequence>MIKVLLTGHGKISSGILSSVELIYGVAEELVAIDFTQDVTPEVLEEKIENEIISSTDGVLVLSDIVGGTPFKTASMLTLKHKNVKVIGGMNLPMVLEVLSERDYSTTEKLYSFALEVGKEEITGFELKVKEQTSDDFEDGI</sequence>
<evidence type="ECO:0000256" key="4">
    <source>
        <dbReference type="ARBA" id="ARBA00022597"/>
    </source>
</evidence>
<keyword evidence="2" id="KW-0813">Transport</keyword>
<gene>
    <name evidence="9" type="ORF">HP397_02820</name>
</gene>
<proteinExistence type="predicted"/>
<name>A0A7Z0PEI2_9FUSO</name>
<evidence type="ECO:0000256" key="1">
    <source>
        <dbReference type="ARBA" id="ARBA00004496"/>
    </source>
</evidence>
<dbReference type="GO" id="GO:0016301">
    <property type="term" value="F:kinase activity"/>
    <property type="evidence" value="ECO:0007669"/>
    <property type="project" value="UniProtKB-KW"/>
</dbReference>
<dbReference type="Pfam" id="PF03610">
    <property type="entry name" value="EIIA-man"/>
    <property type="match status" value="1"/>
</dbReference>
<keyword evidence="10" id="KW-1185">Reference proteome</keyword>
<comment type="subcellular location">
    <subcellularLocation>
        <location evidence="1">Cytoplasm</location>
    </subcellularLocation>
</comment>
<dbReference type="GO" id="GO:0009401">
    <property type="term" value="P:phosphoenolpyruvate-dependent sugar phosphotransferase system"/>
    <property type="evidence" value="ECO:0007669"/>
    <property type="project" value="UniProtKB-KW"/>
</dbReference>
<evidence type="ECO:0000256" key="2">
    <source>
        <dbReference type="ARBA" id="ARBA00022448"/>
    </source>
</evidence>
<dbReference type="CDD" id="cd00006">
    <property type="entry name" value="PTS_IIA_man"/>
    <property type="match status" value="1"/>
</dbReference>
<evidence type="ECO:0000256" key="7">
    <source>
        <dbReference type="ARBA" id="ARBA00022777"/>
    </source>
</evidence>
<dbReference type="PANTHER" id="PTHR33799:SF1">
    <property type="entry name" value="PTS SYSTEM MANNOSE-SPECIFIC EIIAB COMPONENT-RELATED"/>
    <property type="match status" value="1"/>
</dbReference>
<organism evidence="9 10">
    <name type="scientific">Streptobacillus felis</name>
    <dbReference type="NCBI Taxonomy" id="1384509"/>
    <lineage>
        <taxon>Bacteria</taxon>
        <taxon>Fusobacteriati</taxon>
        <taxon>Fusobacteriota</taxon>
        <taxon>Fusobacteriia</taxon>
        <taxon>Fusobacteriales</taxon>
        <taxon>Leptotrichiaceae</taxon>
        <taxon>Streptobacillus</taxon>
    </lineage>
</organism>
<dbReference type="InterPro" id="IPR051471">
    <property type="entry name" value="Bacterial_PTS_sugar_comp"/>
</dbReference>
<accession>A0A7Z0PEI2</accession>
<evidence type="ECO:0000313" key="10">
    <source>
        <dbReference type="Proteomes" id="UP000526184"/>
    </source>
</evidence>